<keyword evidence="2" id="KW-1185">Reference proteome</keyword>
<gene>
    <name evidence="1" type="ORF">B9Z19DRAFT_1124585</name>
</gene>
<organism evidence="1 2">
    <name type="scientific">Tuber borchii</name>
    <name type="common">White truffle</name>
    <dbReference type="NCBI Taxonomy" id="42251"/>
    <lineage>
        <taxon>Eukaryota</taxon>
        <taxon>Fungi</taxon>
        <taxon>Dikarya</taxon>
        <taxon>Ascomycota</taxon>
        <taxon>Pezizomycotina</taxon>
        <taxon>Pezizomycetes</taxon>
        <taxon>Pezizales</taxon>
        <taxon>Tuberaceae</taxon>
        <taxon>Tuber</taxon>
    </lineage>
</organism>
<evidence type="ECO:0000313" key="2">
    <source>
        <dbReference type="Proteomes" id="UP000244722"/>
    </source>
</evidence>
<dbReference type="EMBL" id="NESQ01000080">
    <property type="protein sequence ID" value="PUU79861.1"/>
    <property type="molecule type" value="Genomic_DNA"/>
</dbReference>
<sequence length="126" mass="13744">MEHFYNVVLLHPICLPPKGRRHMSILHDTTESSEDGPNSGSVRNAIMEPFYDVVLRHPRCPPPNGSPHKSILHGATVSAQGAGPLGMRSQSPIRTAFYTIQAFQHEKGISIRGFSIMQSPSEVGGS</sequence>
<protein>
    <submittedName>
        <fullName evidence="1">Uncharacterized protein</fullName>
    </submittedName>
</protein>
<name>A0A2T6ZWI0_TUBBO</name>
<evidence type="ECO:0000313" key="1">
    <source>
        <dbReference type="EMBL" id="PUU79861.1"/>
    </source>
</evidence>
<comment type="caution">
    <text evidence="1">The sequence shown here is derived from an EMBL/GenBank/DDBJ whole genome shotgun (WGS) entry which is preliminary data.</text>
</comment>
<dbReference type="AlphaFoldDB" id="A0A2T6ZWI0"/>
<reference evidence="1 2" key="1">
    <citation type="submission" date="2017-04" db="EMBL/GenBank/DDBJ databases">
        <title>Draft genome sequence of Tuber borchii Vittad., a whitish edible truffle.</title>
        <authorList>
            <consortium name="DOE Joint Genome Institute"/>
            <person name="Murat C."/>
            <person name="Kuo A."/>
            <person name="Barry K.W."/>
            <person name="Clum A."/>
            <person name="Dockter R.B."/>
            <person name="Fauchery L."/>
            <person name="Iotti M."/>
            <person name="Kohler A."/>
            <person name="Labutti K."/>
            <person name="Lindquist E.A."/>
            <person name="Lipzen A."/>
            <person name="Ohm R.A."/>
            <person name="Wang M."/>
            <person name="Grigoriev I.V."/>
            <person name="Zambonelli A."/>
            <person name="Martin F.M."/>
        </authorList>
    </citation>
    <scope>NUCLEOTIDE SEQUENCE [LARGE SCALE GENOMIC DNA]</scope>
    <source>
        <strain evidence="1 2">Tbo3840</strain>
    </source>
</reference>
<dbReference type="Proteomes" id="UP000244722">
    <property type="component" value="Unassembled WGS sequence"/>
</dbReference>
<proteinExistence type="predicted"/>
<accession>A0A2T6ZWI0</accession>